<keyword evidence="3" id="KW-1185">Reference proteome</keyword>
<dbReference type="Proteomes" id="UP000271227">
    <property type="component" value="Unassembled WGS sequence"/>
</dbReference>
<keyword evidence="1" id="KW-0812">Transmembrane</keyword>
<dbReference type="EMBL" id="REFR01000011">
    <property type="protein sequence ID" value="RMB07696.1"/>
    <property type="molecule type" value="Genomic_DNA"/>
</dbReference>
<gene>
    <name evidence="2" type="ORF">BXY39_1784</name>
</gene>
<feature type="transmembrane region" description="Helical" evidence="1">
    <location>
        <begin position="60"/>
        <end position="78"/>
    </location>
</feature>
<dbReference type="OrthoDB" id="581693at2"/>
<comment type="caution">
    <text evidence="2">The sequence shown here is derived from an EMBL/GenBank/DDBJ whole genome shotgun (WGS) entry which is preliminary data.</text>
</comment>
<keyword evidence="1" id="KW-1133">Transmembrane helix</keyword>
<feature type="transmembrane region" description="Helical" evidence="1">
    <location>
        <begin position="124"/>
        <end position="142"/>
    </location>
</feature>
<protein>
    <submittedName>
        <fullName evidence="2">Uncharacterized protein</fullName>
    </submittedName>
</protein>
<accession>A0A3M0CKZ4</accession>
<feature type="transmembrane region" description="Helical" evidence="1">
    <location>
        <begin position="20"/>
        <end position="48"/>
    </location>
</feature>
<dbReference type="RefSeq" id="WP_121938495.1">
    <property type="nucleotide sequence ID" value="NZ_REFR01000011.1"/>
</dbReference>
<organism evidence="2 3">
    <name type="scientific">Eilatimonas milleporae</name>
    <dbReference type="NCBI Taxonomy" id="911205"/>
    <lineage>
        <taxon>Bacteria</taxon>
        <taxon>Pseudomonadati</taxon>
        <taxon>Pseudomonadota</taxon>
        <taxon>Alphaproteobacteria</taxon>
        <taxon>Kordiimonadales</taxon>
        <taxon>Kordiimonadaceae</taxon>
        <taxon>Eilatimonas</taxon>
    </lineage>
</organism>
<dbReference type="Pfam" id="PF19540">
    <property type="entry name" value="DUF6064"/>
    <property type="match status" value="1"/>
</dbReference>
<dbReference type="InterPro" id="IPR045708">
    <property type="entry name" value="DUF6064"/>
</dbReference>
<proteinExistence type="predicted"/>
<evidence type="ECO:0000256" key="1">
    <source>
        <dbReference type="SAM" id="Phobius"/>
    </source>
</evidence>
<sequence length="175" mass="19433">MSDWWTYSLSDFLLFSPSTYFRLFALYNAAIWPAHLLAVALGAGMLAVLARPAARWQVRLVCVLLALVWLWVAWGYLLTRYATINWAASYLAVTFVVQAGLFLVMGMMVRQGGFVHSATGRRRLGLGLVGFALFVYPFIPLMTGRSISQAEVFAIAPDPTVLATLGMVLMEPRTH</sequence>
<name>A0A3M0CKZ4_9PROT</name>
<dbReference type="InParanoid" id="A0A3M0CKZ4"/>
<evidence type="ECO:0000313" key="2">
    <source>
        <dbReference type="EMBL" id="RMB07696.1"/>
    </source>
</evidence>
<reference evidence="2 3" key="1">
    <citation type="submission" date="2018-10" db="EMBL/GenBank/DDBJ databases">
        <title>Genomic Encyclopedia of Archaeal and Bacterial Type Strains, Phase II (KMG-II): from individual species to whole genera.</title>
        <authorList>
            <person name="Goeker M."/>
        </authorList>
    </citation>
    <scope>NUCLEOTIDE SEQUENCE [LARGE SCALE GENOMIC DNA]</scope>
    <source>
        <strain evidence="2 3">DSM 25217</strain>
    </source>
</reference>
<dbReference type="AlphaFoldDB" id="A0A3M0CKZ4"/>
<keyword evidence="1" id="KW-0472">Membrane</keyword>
<feature type="transmembrane region" description="Helical" evidence="1">
    <location>
        <begin position="84"/>
        <end position="104"/>
    </location>
</feature>
<evidence type="ECO:0000313" key="3">
    <source>
        <dbReference type="Proteomes" id="UP000271227"/>
    </source>
</evidence>